<keyword evidence="3" id="KW-0732">Signal</keyword>
<feature type="domain" description="PLA2c" evidence="11">
    <location>
        <begin position="14"/>
        <end position="553"/>
    </location>
</feature>
<dbReference type="GO" id="GO:0005886">
    <property type="term" value="C:plasma membrane"/>
    <property type="evidence" value="ECO:0007669"/>
    <property type="project" value="TreeGrafter"/>
</dbReference>
<keyword evidence="4 9" id="KW-0378">Hydrolase</keyword>
<keyword evidence="6 9" id="KW-0443">Lipid metabolism</keyword>
<evidence type="ECO:0000256" key="10">
    <source>
        <dbReference type="RuleBase" id="RU362103"/>
    </source>
</evidence>
<evidence type="ECO:0000256" key="7">
    <source>
        <dbReference type="ARBA" id="ARBA00023180"/>
    </source>
</evidence>
<evidence type="ECO:0000256" key="4">
    <source>
        <dbReference type="ARBA" id="ARBA00022801"/>
    </source>
</evidence>
<evidence type="ECO:0000259" key="11">
    <source>
        <dbReference type="PROSITE" id="PS51210"/>
    </source>
</evidence>
<dbReference type="Proteomes" id="UP000095085">
    <property type="component" value="Unassembled WGS sequence"/>
</dbReference>
<dbReference type="Gene3D" id="3.40.1090.10">
    <property type="entry name" value="Cytosolic phospholipase A2 catalytic domain"/>
    <property type="match status" value="1"/>
</dbReference>
<dbReference type="SMART" id="SM00022">
    <property type="entry name" value="PLAc"/>
    <property type="match status" value="1"/>
</dbReference>
<dbReference type="InterPro" id="IPR002642">
    <property type="entry name" value="LysoPLipase_cat_dom"/>
</dbReference>
<comment type="catalytic activity">
    <reaction evidence="10">
        <text>a 1-acyl-sn-glycero-3-phosphocholine + H2O = sn-glycerol 3-phosphocholine + a fatty acid + H(+)</text>
        <dbReference type="Rhea" id="RHEA:15177"/>
        <dbReference type="ChEBI" id="CHEBI:15377"/>
        <dbReference type="ChEBI" id="CHEBI:15378"/>
        <dbReference type="ChEBI" id="CHEBI:16870"/>
        <dbReference type="ChEBI" id="CHEBI:28868"/>
        <dbReference type="ChEBI" id="CHEBI:58168"/>
        <dbReference type="EC" id="3.1.1.5"/>
    </reaction>
</comment>
<dbReference type="OrthoDB" id="4084751at2759"/>
<dbReference type="GO" id="GO:0005783">
    <property type="term" value="C:endoplasmic reticulum"/>
    <property type="evidence" value="ECO:0007669"/>
    <property type="project" value="TreeGrafter"/>
</dbReference>
<dbReference type="GO" id="GO:0005576">
    <property type="term" value="C:extracellular region"/>
    <property type="evidence" value="ECO:0007669"/>
    <property type="project" value="TreeGrafter"/>
</dbReference>
<evidence type="ECO:0000313" key="13">
    <source>
        <dbReference type="Proteomes" id="UP000095085"/>
    </source>
</evidence>
<sequence>MSTSVISYAPFQVSCPHNQNYTRTADSLSNDEKNWLQGRKKITNEKLISFLEYANLVDFNPSEFINNSSIGNIGLAFSGGGYRAMLAGAGMLAALDERVDNANVNGLGGLLQASSHIIGLLGGNWLTGTVFMNNFTSVQNILSSDLLWQLENSILNPGGLDLVDTIQYYQNIKDDIDAKERAGFEVTITDTWGRALSDQFLTDTKDNGASARWSDIANNQLFETFQTPFPISIANARYPNNIIINSNSTIVELNPFEVGSWDPSLYQFTPTKYLGTKLYNGAANGSCIRGFDNAGFIMGTSSSLFNSILTTINTEYIPAAASGIAKCVLQDIAKTDEDIAAYKPNPFYHTKTGYSADLSNHETLALVDGGEDKENVPFYPLLQPERNMDVIFGFDVSSDTDQHWPDGTALVSPYERQFSDQGNGTVFPYVPDQRTILNLNLTAKPAFFGCNAKNLTSLGGGTNTPLIVYTANRPFTAWSNTSTFKLSYQEWEKRGMIQNGYETATRLNGTLDKDWPACVGCAIIRREQERQGLEQSDQCKKCFEKYCWDGTIDDDEVPGVNFTDEGITSGNNESGNRTLTKFRDNLL</sequence>
<evidence type="ECO:0000256" key="3">
    <source>
        <dbReference type="ARBA" id="ARBA00022729"/>
    </source>
</evidence>
<dbReference type="STRING" id="984485.A0A1E4RHQ2"/>
<evidence type="ECO:0000256" key="9">
    <source>
        <dbReference type="PROSITE-ProRule" id="PRU00555"/>
    </source>
</evidence>
<evidence type="ECO:0000256" key="6">
    <source>
        <dbReference type="ARBA" id="ARBA00023098"/>
    </source>
</evidence>
<dbReference type="AlphaFoldDB" id="A0A1E4RHQ2"/>
<dbReference type="GO" id="GO:0046475">
    <property type="term" value="P:glycerophospholipid catabolic process"/>
    <property type="evidence" value="ECO:0007669"/>
    <property type="project" value="TreeGrafter"/>
</dbReference>
<dbReference type="InterPro" id="IPR016035">
    <property type="entry name" value="Acyl_Trfase/lysoPLipase"/>
</dbReference>
<comment type="function">
    <text evidence="8">Catalyzes the release of fatty acids from lysophospholipids. Phospholipase B may well contribute to pathogenicity by abetting the fungus in damaging and traversing host cell membranes, processes which likely increase the rapidity of disseminated infection.</text>
</comment>
<dbReference type="GeneID" id="30996802"/>
<evidence type="ECO:0000256" key="2">
    <source>
        <dbReference type="ARBA" id="ARBA00013274"/>
    </source>
</evidence>
<dbReference type="EC" id="3.1.1.5" evidence="2 10"/>
<evidence type="ECO:0000256" key="5">
    <source>
        <dbReference type="ARBA" id="ARBA00022963"/>
    </source>
</evidence>
<gene>
    <name evidence="12" type="ORF">HYPBUDRAFT_156944</name>
</gene>
<dbReference type="RefSeq" id="XP_020075847.1">
    <property type="nucleotide sequence ID" value="XM_020222253.1"/>
</dbReference>
<evidence type="ECO:0000256" key="8">
    <source>
        <dbReference type="ARBA" id="ARBA00059407"/>
    </source>
</evidence>
<dbReference type="FunFam" id="3.40.1090.10:FF:000010">
    <property type="entry name" value="Lysophospholipase"/>
    <property type="match status" value="1"/>
</dbReference>
<dbReference type="GO" id="GO:0004623">
    <property type="term" value="F:phospholipase A2 activity"/>
    <property type="evidence" value="ECO:0007669"/>
    <property type="project" value="TreeGrafter"/>
</dbReference>
<organism evidence="12 13">
    <name type="scientific">Hyphopichia burtonii NRRL Y-1933</name>
    <dbReference type="NCBI Taxonomy" id="984485"/>
    <lineage>
        <taxon>Eukaryota</taxon>
        <taxon>Fungi</taxon>
        <taxon>Dikarya</taxon>
        <taxon>Ascomycota</taxon>
        <taxon>Saccharomycotina</taxon>
        <taxon>Pichiomycetes</taxon>
        <taxon>Debaryomycetaceae</taxon>
        <taxon>Hyphopichia</taxon>
    </lineage>
</organism>
<dbReference type="PANTHER" id="PTHR10728">
    <property type="entry name" value="CYTOSOLIC PHOSPHOLIPASE A2"/>
    <property type="match status" value="1"/>
</dbReference>
<accession>A0A1E4RHQ2</accession>
<dbReference type="EMBL" id="KV454541">
    <property type="protein sequence ID" value="ODV66780.1"/>
    <property type="molecule type" value="Genomic_DNA"/>
</dbReference>
<dbReference type="Pfam" id="PF01735">
    <property type="entry name" value="PLA2_B"/>
    <property type="match status" value="1"/>
</dbReference>
<comment type="similarity">
    <text evidence="1 10">Belongs to the lysophospholipase family.</text>
</comment>
<keyword evidence="13" id="KW-1185">Reference proteome</keyword>
<reference evidence="13" key="1">
    <citation type="submission" date="2016-05" db="EMBL/GenBank/DDBJ databases">
        <title>Comparative genomics of biotechnologically important yeasts.</title>
        <authorList>
            <consortium name="DOE Joint Genome Institute"/>
            <person name="Riley R."/>
            <person name="Haridas S."/>
            <person name="Wolfe K.H."/>
            <person name="Lopes M.R."/>
            <person name="Hittinger C.T."/>
            <person name="Goker M."/>
            <person name="Salamov A."/>
            <person name="Wisecaver J."/>
            <person name="Long T.M."/>
            <person name="Aerts A.L."/>
            <person name="Barry K."/>
            <person name="Choi C."/>
            <person name="Clum A."/>
            <person name="Coughlan A.Y."/>
            <person name="Deshpande S."/>
            <person name="Douglass A.P."/>
            <person name="Hanson S.J."/>
            <person name="Klenk H.-P."/>
            <person name="Labutti K."/>
            <person name="Lapidus A."/>
            <person name="Lindquist E."/>
            <person name="Lipzen A."/>
            <person name="Meier-Kolthoff J.P."/>
            <person name="Ohm R.A."/>
            <person name="Otillar R.P."/>
            <person name="Pangilinan J."/>
            <person name="Peng Y."/>
            <person name="Rokas A."/>
            <person name="Rosa C.A."/>
            <person name="Scheuner C."/>
            <person name="Sibirny A.A."/>
            <person name="Slot J.C."/>
            <person name="Stielow J.B."/>
            <person name="Sun H."/>
            <person name="Kurtzman C.P."/>
            <person name="Blackwell M."/>
            <person name="Grigoriev I.V."/>
            <person name="Jeffries T.W."/>
        </authorList>
    </citation>
    <scope>NUCLEOTIDE SEQUENCE [LARGE SCALE GENOMIC DNA]</scope>
    <source>
        <strain evidence="13">NRRL Y-1933</strain>
    </source>
</reference>
<protein>
    <recommendedName>
        <fullName evidence="2 10">Lysophospholipase</fullName>
        <ecNumber evidence="2 10">3.1.1.5</ecNumber>
    </recommendedName>
</protein>
<proteinExistence type="inferred from homology"/>
<dbReference type="GO" id="GO:0005829">
    <property type="term" value="C:cytosol"/>
    <property type="evidence" value="ECO:0007669"/>
    <property type="project" value="TreeGrafter"/>
</dbReference>
<evidence type="ECO:0000313" key="12">
    <source>
        <dbReference type="EMBL" id="ODV66780.1"/>
    </source>
</evidence>
<dbReference type="PROSITE" id="PS51210">
    <property type="entry name" value="PLA2C"/>
    <property type="match status" value="1"/>
</dbReference>
<evidence type="ECO:0000256" key="1">
    <source>
        <dbReference type="ARBA" id="ARBA00008780"/>
    </source>
</evidence>
<name>A0A1E4RHQ2_9ASCO</name>
<dbReference type="SUPFAM" id="SSF52151">
    <property type="entry name" value="FabD/lysophospholipase-like"/>
    <property type="match status" value="1"/>
</dbReference>
<dbReference type="PANTHER" id="PTHR10728:SF33">
    <property type="entry name" value="LYSOPHOSPHOLIPASE 1-RELATED"/>
    <property type="match status" value="1"/>
</dbReference>
<keyword evidence="5 9" id="KW-0442">Lipid degradation</keyword>
<keyword evidence="7" id="KW-0325">Glycoprotein</keyword>
<dbReference type="GO" id="GO:0004622">
    <property type="term" value="F:phosphatidylcholine lysophospholipase activity"/>
    <property type="evidence" value="ECO:0007669"/>
    <property type="project" value="UniProtKB-EC"/>
</dbReference>